<name>A0AA40SPK9_9MICO</name>
<feature type="domain" description="GGDEF" evidence="2">
    <location>
        <begin position="242"/>
        <end position="373"/>
    </location>
</feature>
<dbReference type="InterPro" id="IPR029787">
    <property type="entry name" value="Nucleotide_cyclase"/>
</dbReference>
<sequence>MMNTSLVIAFVAMTTVVTAIYLGLGFLPRPSRVAGIWSVGFIGGMVSVYLWAGGDSLDSDVLRAVSSGTMISMVALFWVGLRVRRGASAWHWIAAVAFLVVAPLTLAVFAETEHYVTAVRAVFVLAGIFTTLTVLELVRLGMPQRDEILPFALVSAAFGILSVVNVLQEAVRLIEGQPQTPALSDTRELNMIGSLLYMTCALVSLLLLTRARAPRGVSPAGRGSFAEVAGDRLRRAEATDDRWWSLLVIRLDDPSALREASSTHGFDLIAAKFAQIVRSTLPAEADIWARDQIEFVVLLPRPEGAVRQELVRVLREIAAADPESPLTVRLSASVGWAAVDAVGYDLDVLIATASDAADRAGARGGDRWERVAAVEAAR</sequence>
<evidence type="ECO:0000313" key="3">
    <source>
        <dbReference type="EMBL" id="MBB4140075.1"/>
    </source>
</evidence>
<keyword evidence="1" id="KW-0812">Transmembrane</keyword>
<evidence type="ECO:0000313" key="4">
    <source>
        <dbReference type="Proteomes" id="UP000549113"/>
    </source>
</evidence>
<dbReference type="SUPFAM" id="SSF55073">
    <property type="entry name" value="Nucleotide cyclase"/>
    <property type="match status" value="1"/>
</dbReference>
<evidence type="ECO:0000256" key="1">
    <source>
        <dbReference type="SAM" id="Phobius"/>
    </source>
</evidence>
<dbReference type="Gene3D" id="3.30.70.270">
    <property type="match status" value="1"/>
</dbReference>
<dbReference type="Proteomes" id="UP000549113">
    <property type="component" value="Unassembled WGS sequence"/>
</dbReference>
<dbReference type="PROSITE" id="PS50887">
    <property type="entry name" value="GGDEF"/>
    <property type="match status" value="1"/>
</dbReference>
<dbReference type="AlphaFoldDB" id="A0AA40SPK9"/>
<comment type="caution">
    <text evidence="3">The sequence shown here is derived from an EMBL/GenBank/DDBJ whole genome shotgun (WGS) entry which is preliminary data.</text>
</comment>
<protein>
    <submittedName>
        <fullName evidence="3">GGDEF domain-containing protein</fullName>
    </submittedName>
</protein>
<keyword evidence="4" id="KW-1185">Reference proteome</keyword>
<feature type="transmembrane region" description="Helical" evidence="1">
    <location>
        <begin position="90"/>
        <end position="109"/>
    </location>
</feature>
<dbReference type="InterPro" id="IPR043128">
    <property type="entry name" value="Rev_trsase/Diguanyl_cyclase"/>
</dbReference>
<gene>
    <name evidence="3" type="ORF">BKA10_001869</name>
</gene>
<evidence type="ECO:0000259" key="2">
    <source>
        <dbReference type="PROSITE" id="PS50887"/>
    </source>
</evidence>
<keyword evidence="1" id="KW-1133">Transmembrane helix</keyword>
<dbReference type="EMBL" id="JACIFH010000001">
    <property type="protein sequence ID" value="MBB4140075.1"/>
    <property type="molecule type" value="Genomic_DNA"/>
</dbReference>
<feature type="transmembrane region" description="Helical" evidence="1">
    <location>
        <begin position="115"/>
        <end position="138"/>
    </location>
</feature>
<organism evidence="3 4">
    <name type="scientific">Microbacterium invictum</name>
    <dbReference type="NCBI Taxonomy" id="515415"/>
    <lineage>
        <taxon>Bacteria</taxon>
        <taxon>Bacillati</taxon>
        <taxon>Actinomycetota</taxon>
        <taxon>Actinomycetes</taxon>
        <taxon>Micrococcales</taxon>
        <taxon>Microbacteriaceae</taxon>
        <taxon>Microbacterium</taxon>
    </lineage>
</organism>
<accession>A0AA40SPK9</accession>
<dbReference type="RefSeq" id="WP_183499659.1">
    <property type="nucleotide sequence ID" value="NZ_BAABCO010000002.1"/>
</dbReference>
<dbReference type="InterPro" id="IPR000160">
    <property type="entry name" value="GGDEF_dom"/>
</dbReference>
<feature type="transmembrane region" description="Helical" evidence="1">
    <location>
        <begin position="64"/>
        <end position="83"/>
    </location>
</feature>
<proteinExistence type="predicted"/>
<feature type="transmembrane region" description="Helical" evidence="1">
    <location>
        <begin position="150"/>
        <end position="171"/>
    </location>
</feature>
<keyword evidence="1" id="KW-0472">Membrane</keyword>
<feature type="transmembrane region" description="Helical" evidence="1">
    <location>
        <begin position="6"/>
        <end position="27"/>
    </location>
</feature>
<reference evidence="3 4" key="1">
    <citation type="submission" date="2020-08" db="EMBL/GenBank/DDBJ databases">
        <title>Sequencing the genomes of 1000 actinobacteria strains.</title>
        <authorList>
            <person name="Klenk H.-P."/>
        </authorList>
    </citation>
    <scope>NUCLEOTIDE SEQUENCE [LARGE SCALE GENOMIC DNA]</scope>
    <source>
        <strain evidence="3 4">DSM 19600</strain>
    </source>
</reference>
<feature type="transmembrane region" description="Helical" evidence="1">
    <location>
        <begin position="34"/>
        <end position="52"/>
    </location>
</feature>
<feature type="transmembrane region" description="Helical" evidence="1">
    <location>
        <begin position="191"/>
        <end position="208"/>
    </location>
</feature>